<reference evidence="1 2" key="1">
    <citation type="submission" date="2019-05" db="EMBL/GenBank/DDBJ databases">
        <title>Draft genome sequence of Nonomuraea turkmeniaca DSM 43926.</title>
        <authorList>
            <person name="Saricaoglu S."/>
            <person name="Isik K."/>
        </authorList>
    </citation>
    <scope>NUCLEOTIDE SEQUENCE [LARGE SCALE GENOMIC DNA]</scope>
    <source>
        <strain evidence="1 2">DSM 43926</strain>
    </source>
</reference>
<comment type="caution">
    <text evidence="1">The sequence shown here is derived from an EMBL/GenBank/DDBJ whole genome shotgun (WGS) entry which is preliminary data.</text>
</comment>
<proteinExistence type="predicted"/>
<protein>
    <submittedName>
        <fullName evidence="1">Uncharacterized protein</fullName>
    </submittedName>
</protein>
<accession>A0A5S4FA96</accession>
<keyword evidence="2" id="KW-1185">Reference proteome</keyword>
<organism evidence="1 2">
    <name type="scientific">Nonomuraea turkmeniaca</name>
    <dbReference type="NCBI Taxonomy" id="103838"/>
    <lineage>
        <taxon>Bacteria</taxon>
        <taxon>Bacillati</taxon>
        <taxon>Actinomycetota</taxon>
        <taxon>Actinomycetes</taxon>
        <taxon>Streptosporangiales</taxon>
        <taxon>Streptosporangiaceae</taxon>
        <taxon>Nonomuraea</taxon>
    </lineage>
</organism>
<name>A0A5S4FA96_9ACTN</name>
<dbReference type="AlphaFoldDB" id="A0A5S4FA96"/>
<dbReference type="Proteomes" id="UP000309128">
    <property type="component" value="Unassembled WGS sequence"/>
</dbReference>
<gene>
    <name evidence="1" type="ORF">ETD86_29440</name>
</gene>
<evidence type="ECO:0000313" key="2">
    <source>
        <dbReference type="Proteomes" id="UP000309128"/>
    </source>
</evidence>
<dbReference type="RefSeq" id="WP_138669492.1">
    <property type="nucleotide sequence ID" value="NZ_VCKY01000114.1"/>
</dbReference>
<dbReference type="EMBL" id="VCKY01000114">
    <property type="protein sequence ID" value="TMR14072.1"/>
    <property type="molecule type" value="Genomic_DNA"/>
</dbReference>
<evidence type="ECO:0000313" key="1">
    <source>
        <dbReference type="EMBL" id="TMR14072.1"/>
    </source>
</evidence>
<sequence length="170" mass="18630">MALLDMAARDVPEGTRPDRYSYVVVRGGLLERSISDVRRQLERELGEPFIVVVYQANALAADERPPMLDRLDPFTPWLVVFGFTYRAIPGKTKWVVIRAAHDLPAGMMPAEWEGRLIPRADVPAAGVPVTLHISGAGLETKLTAVLAKATGEVEMHGAKVAEVYEVARPS</sequence>